<dbReference type="InterPro" id="IPR000477">
    <property type="entry name" value="RT_dom"/>
</dbReference>
<protein>
    <recommendedName>
        <fullName evidence="1">Reverse transcriptase domain-containing protein</fullName>
    </recommendedName>
</protein>
<dbReference type="GO" id="GO:0031012">
    <property type="term" value="C:extracellular matrix"/>
    <property type="evidence" value="ECO:0007669"/>
    <property type="project" value="TreeGrafter"/>
</dbReference>
<evidence type="ECO:0000259" key="1">
    <source>
        <dbReference type="PROSITE" id="PS50878"/>
    </source>
</evidence>
<organism evidence="2 3">
    <name type="scientific">Elysia chlorotica</name>
    <name type="common">Eastern emerald elysia</name>
    <name type="synonym">Sea slug</name>
    <dbReference type="NCBI Taxonomy" id="188477"/>
    <lineage>
        <taxon>Eukaryota</taxon>
        <taxon>Metazoa</taxon>
        <taxon>Spiralia</taxon>
        <taxon>Lophotrochozoa</taxon>
        <taxon>Mollusca</taxon>
        <taxon>Gastropoda</taxon>
        <taxon>Heterobranchia</taxon>
        <taxon>Euthyneura</taxon>
        <taxon>Panpulmonata</taxon>
        <taxon>Sacoglossa</taxon>
        <taxon>Placobranchoidea</taxon>
        <taxon>Plakobranchidae</taxon>
        <taxon>Elysia</taxon>
    </lineage>
</organism>
<accession>A0A433TSJ4</accession>
<dbReference type="PANTHER" id="PTHR33395:SF22">
    <property type="entry name" value="REVERSE TRANSCRIPTASE DOMAIN-CONTAINING PROTEIN"/>
    <property type="match status" value="1"/>
</dbReference>
<evidence type="ECO:0000313" key="2">
    <source>
        <dbReference type="EMBL" id="RUS84500.1"/>
    </source>
</evidence>
<dbReference type="InterPro" id="IPR005135">
    <property type="entry name" value="Endo/exonuclease/phosphatase"/>
</dbReference>
<dbReference type="SUPFAM" id="SSF56219">
    <property type="entry name" value="DNase I-like"/>
    <property type="match status" value="1"/>
</dbReference>
<name>A0A433TSJ4_ELYCH</name>
<dbReference type="GO" id="GO:0061343">
    <property type="term" value="P:cell adhesion involved in heart morphogenesis"/>
    <property type="evidence" value="ECO:0007669"/>
    <property type="project" value="TreeGrafter"/>
</dbReference>
<dbReference type="InterPro" id="IPR043502">
    <property type="entry name" value="DNA/RNA_pol_sf"/>
</dbReference>
<dbReference type="Pfam" id="PF00078">
    <property type="entry name" value="RVT_1"/>
    <property type="match status" value="1"/>
</dbReference>
<evidence type="ECO:0000313" key="3">
    <source>
        <dbReference type="Proteomes" id="UP000271974"/>
    </source>
</evidence>
<comment type="caution">
    <text evidence="2">The sequence shown here is derived from an EMBL/GenBank/DDBJ whole genome shotgun (WGS) entry which is preliminary data.</text>
</comment>
<feature type="domain" description="Reverse transcriptase" evidence="1">
    <location>
        <begin position="473"/>
        <end position="685"/>
    </location>
</feature>
<dbReference type="OrthoDB" id="6118220at2759"/>
<dbReference type="SUPFAM" id="SSF56672">
    <property type="entry name" value="DNA/RNA polymerases"/>
    <property type="match status" value="1"/>
</dbReference>
<dbReference type="GO" id="GO:0003824">
    <property type="term" value="F:catalytic activity"/>
    <property type="evidence" value="ECO:0007669"/>
    <property type="project" value="InterPro"/>
</dbReference>
<dbReference type="InterPro" id="IPR036691">
    <property type="entry name" value="Endo/exonu/phosph_ase_sf"/>
</dbReference>
<gene>
    <name evidence="2" type="ORF">EGW08_007739</name>
</gene>
<dbReference type="CDD" id="cd01650">
    <property type="entry name" value="RT_nLTR_like"/>
    <property type="match status" value="1"/>
</dbReference>
<dbReference type="PROSITE" id="PS50878">
    <property type="entry name" value="RT_POL"/>
    <property type="match status" value="1"/>
</dbReference>
<dbReference type="EMBL" id="RQTK01000203">
    <property type="protein sequence ID" value="RUS84500.1"/>
    <property type="molecule type" value="Genomic_DNA"/>
</dbReference>
<dbReference type="AlphaFoldDB" id="A0A433TSJ4"/>
<sequence>MHNPDIICITEALPKNYSDPIQECELQLQGYDLFKRCDKDNRGVLILVRSHLKPTPSSVSEECKGAESIWCEIGLDGTDRLLIGCVYRSPNSDKSNNELIIKDLKTACEKKFSHILICGDFNLPEIKWKDEGECVGREGTSFMEGFRDCFLHQHVQEPTHYRADQQANILDLIFTNEEDMIDEISRETPLGKSHHSTLVFQMNTYVKKVRQKPRYVYARADWNKIRNDLKEITWQTALDGLTCEEAWDVIKKKIHHSMDTNIPKCTPGNKPKKPVWMNEKALAKVKKKHATFKRYMETREGKDYAEYAKARNQAKWECRKAIRDLERKIAQDSRHNPKAFFQYAKSKLNTKCGIADLIRDDGSVAETDKEKAEVLNEFFCSVFTREDTTEIPEFRERDIKHKQQDMYVTEEDVIKKLNRLDPNKAPGPDNISSSILKQCSNELAAPLAILMNKSLEEGVIPSEWKMAHVSPIFKKRKKTAPGNLRPVSLTSVTCKGKKTSPGNYRPVSLTSVVCKITESLIRDHLIKHFTENDLLTNCQHGFISGRSCSTNLIAVLDLWTQALEENDSIDTIDFAKAFDTVPHKRLLLKLKGYGIEGKLLAWIRDFLTGRKQRVVVNGEESAWMEVLSGIPQGSVLGPFLFVVFVNDLPNCVHSTTFLFADDTKLTTRVPGGVQTLQDDLDSLQQ</sequence>
<dbReference type="Proteomes" id="UP000271974">
    <property type="component" value="Unassembled WGS sequence"/>
</dbReference>
<dbReference type="PANTHER" id="PTHR33395">
    <property type="entry name" value="TRANSCRIPTASE, PUTATIVE-RELATED-RELATED"/>
    <property type="match status" value="1"/>
</dbReference>
<reference evidence="2 3" key="1">
    <citation type="submission" date="2019-01" db="EMBL/GenBank/DDBJ databases">
        <title>A draft genome assembly of the solar-powered sea slug Elysia chlorotica.</title>
        <authorList>
            <person name="Cai H."/>
            <person name="Li Q."/>
            <person name="Fang X."/>
            <person name="Li J."/>
            <person name="Curtis N.E."/>
            <person name="Altenburger A."/>
            <person name="Shibata T."/>
            <person name="Feng M."/>
            <person name="Maeda T."/>
            <person name="Schwartz J.A."/>
            <person name="Shigenobu S."/>
            <person name="Lundholm N."/>
            <person name="Nishiyama T."/>
            <person name="Yang H."/>
            <person name="Hasebe M."/>
            <person name="Li S."/>
            <person name="Pierce S.K."/>
            <person name="Wang J."/>
        </authorList>
    </citation>
    <scope>NUCLEOTIDE SEQUENCE [LARGE SCALE GENOMIC DNA]</scope>
    <source>
        <strain evidence="2">EC2010</strain>
        <tissue evidence="2">Whole organism of an adult</tissue>
    </source>
</reference>
<dbReference type="STRING" id="188477.A0A433TSJ4"/>
<keyword evidence="3" id="KW-1185">Reference proteome</keyword>
<proteinExistence type="predicted"/>
<dbReference type="GO" id="GO:0007508">
    <property type="term" value="P:larval heart development"/>
    <property type="evidence" value="ECO:0007669"/>
    <property type="project" value="TreeGrafter"/>
</dbReference>
<dbReference type="Pfam" id="PF14529">
    <property type="entry name" value="Exo_endo_phos_2"/>
    <property type="match status" value="1"/>
</dbReference>
<dbReference type="Gene3D" id="3.60.10.10">
    <property type="entry name" value="Endonuclease/exonuclease/phosphatase"/>
    <property type="match status" value="1"/>
</dbReference>